<dbReference type="AlphaFoldDB" id="A0A136IZ39"/>
<sequence length="184" mass="19792">MLIRSKALGTIAVLSMASGALAHPRPDKTCSVTLQSASISPLASKASRPIYEKAVPATTITTTEATTVANAATGTSIIMDMDEQPASNYTCYRWFHLIYLDWEVRAPAVVSDNMPGLCGGLWDNMKGFGNCEYLSSTHCGAEADGSLLWKFTSPVTCSNDAIEASWTRATYSKQENVTCVRGPR</sequence>
<feature type="signal peptide" evidence="1">
    <location>
        <begin position="1"/>
        <end position="22"/>
    </location>
</feature>
<dbReference type="InParanoid" id="A0A136IZ39"/>
<dbReference type="OrthoDB" id="4788795at2759"/>
<proteinExistence type="predicted"/>
<evidence type="ECO:0000313" key="3">
    <source>
        <dbReference type="Proteomes" id="UP000070501"/>
    </source>
</evidence>
<reference evidence="3" key="1">
    <citation type="submission" date="2016-02" db="EMBL/GenBank/DDBJ databases">
        <title>Draft genome sequence of Microdochium bolleyi, a fungal endophyte of beachgrass.</title>
        <authorList>
            <consortium name="DOE Joint Genome Institute"/>
            <person name="David A.S."/>
            <person name="May G."/>
            <person name="Haridas S."/>
            <person name="Lim J."/>
            <person name="Wang M."/>
            <person name="Labutti K."/>
            <person name="Lipzen A."/>
            <person name="Barry K."/>
            <person name="Grigoriev I.V."/>
        </authorList>
    </citation>
    <scope>NUCLEOTIDE SEQUENCE [LARGE SCALE GENOMIC DNA]</scope>
    <source>
        <strain evidence="3">J235TASD1</strain>
    </source>
</reference>
<keyword evidence="1" id="KW-0732">Signal</keyword>
<dbReference type="EMBL" id="KQ964253">
    <property type="protein sequence ID" value="KXJ90250.1"/>
    <property type="molecule type" value="Genomic_DNA"/>
</dbReference>
<feature type="chain" id="PRO_5007293296" evidence="1">
    <location>
        <begin position="23"/>
        <end position="184"/>
    </location>
</feature>
<accession>A0A136IZ39</accession>
<keyword evidence="3" id="KW-1185">Reference proteome</keyword>
<name>A0A136IZ39_9PEZI</name>
<evidence type="ECO:0000256" key="1">
    <source>
        <dbReference type="SAM" id="SignalP"/>
    </source>
</evidence>
<protein>
    <submittedName>
        <fullName evidence="2">Uncharacterized protein</fullName>
    </submittedName>
</protein>
<gene>
    <name evidence="2" type="ORF">Micbo1qcDRAFT_205859</name>
</gene>
<dbReference type="Proteomes" id="UP000070501">
    <property type="component" value="Unassembled WGS sequence"/>
</dbReference>
<organism evidence="2 3">
    <name type="scientific">Microdochium bolleyi</name>
    <dbReference type="NCBI Taxonomy" id="196109"/>
    <lineage>
        <taxon>Eukaryota</taxon>
        <taxon>Fungi</taxon>
        <taxon>Dikarya</taxon>
        <taxon>Ascomycota</taxon>
        <taxon>Pezizomycotina</taxon>
        <taxon>Sordariomycetes</taxon>
        <taxon>Xylariomycetidae</taxon>
        <taxon>Xylariales</taxon>
        <taxon>Microdochiaceae</taxon>
        <taxon>Microdochium</taxon>
    </lineage>
</organism>
<evidence type="ECO:0000313" key="2">
    <source>
        <dbReference type="EMBL" id="KXJ90250.1"/>
    </source>
</evidence>